<dbReference type="InterPro" id="IPR001972">
    <property type="entry name" value="Stomatin_HflK_fam"/>
</dbReference>
<name>A0A9J7AQN0_9PROT</name>
<comment type="subcellular location">
    <subcellularLocation>
        <location evidence="1">Membrane</location>
        <topology evidence="1">Single-pass membrane protein</topology>
    </subcellularLocation>
</comment>
<dbReference type="InterPro" id="IPR050710">
    <property type="entry name" value="Band7/mec-2_domain"/>
</dbReference>
<dbReference type="Pfam" id="PF12221">
    <property type="entry name" value="HflK_N"/>
    <property type="match status" value="1"/>
</dbReference>
<evidence type="ECO:0000256" key="2">
    <source>
        <dbReference type="ARBA" id="ARBA00006971"/>
    </source>
</evidence>
<proteinExistence type="inferred from homology"/>
<feature type="coiled-coil region" evidence="7">
    <location>
        <begin position="263"/>
        <end position="290"/>
    </location>
</feature>
<dbReference type="PANTHER" id="PTHR43327:SF2">
    <property type="entry name" value="MODULATOR OF FTSH PROTEASE HFLK"/>
    <property type="match status" value="1"/>
</dbReference>
<keyword evidence="4 6" id="KW-1133">Transmembrane helix</keyword>
<comment type="similarity">
    <text evidence="2 6">Belongs to the band 7/mec-2 family. HflK subfamily.</text>
</comment>
<evidence type="ECO:0000313" key="11">
    <source>
        <dbReference type="Proteomes" id="UP001060336"/>
    </source>
</evidence>
<accession>A0A9J7AQN0</accession>
<keyword evidence="11" id="KW-1185">Reference proteome</keyword>
<dbReference type="AlphaFoldDB" id="A0A9J7AQN0"/>
<keyword evidence="10" id="KW-0645">Protease</keyword>
<evidence type="ECO:0000256" key="4">
    <source>
        <dbReference type="ARBA" id="ARBA00022989"/>
    </source>
</evidence>
<feature type="compositionally biased region" description="Gly residues" evidence="8">
    <location>
        <begin position="1"/>
        <end position="45"/>
    </location>
</feature>
<dbReference type="InterPro" id="IPR001107">
    <property type="entry name" value="Band_7"/>
</dbReference>
<dbReference type="SMART" id="SM00244">
    <property type="entry name" value="PHB"/>
    <property type="match status" value="1"/>
</dbReference>
<protein>
    <recommendedName>
        <fullName evidence="6">Protein HflK</fullName>
    </recommendedName>
</protein>
<dbReference type="RefSeq" id="WP_257768160.1">
    <property type="nucleotide sequence ID" value="NZ_CP102480.1"/>
</dbReference>
<keyword evidence="7" id="KW-0175">Coiled coil</keyword>
<evidence type="ECO:0000256" key="6">
    <source>
        <dbReference type="RuleBase" id="RU364113"/>
    </source>
</evidence>
<evidence type="ECO:0000259" key="9">
    <source>
        <dbReference type="SMART" id="SM00244"/>
    </source>
</evidence>
<dbReference type="Proteomes" id="UP001060336">
    <property type="component" value="Chromosome"/>
</dbReference>
<dbReference type="PANTHER" id="PTHR43327">
    <property type="entry name" value="STOMATIN-LIKE PROTEIN 2, MITOCHONDRIAL"/>
    <property type="match status" value="1"/>
</dbReference>
<evidence type="ECO:0000313" key="10">
    <source>
        <dbReference type="EMBL" id="UUX49478.1"/>
    </source>
</evidence>
<dbReference type="Pfam" id="PF01145">
    <property type="entry name" value="Band_7"/>
    <property type="match status" value="1"/>
</dbReference>
<dbReference type="GO" id="GO:0006508">
    <property type="term" value="P:proteolysis"/>
    <property type="evidence" value="ECO:0007669"/>
    <property type="project" value="UniProtKB-KW"/>
</dbReference>
<feature type="domain" description="Band 7" evidence="9">
    <location>
        <begin position="89"/>
        <end position="271"/>
    </location>
</feature>
<evidence type="ECO:0000256" key="5">
    <source>
        <dbReference type="ARBA" id="ARBA00023136"/>
    </source>
</evidence>
<feature type="transmembrane region" description="Helical" evidence="6">
    <location>
        <begin position="69"/>
        <end position="88"/>
    </location>
</feature>
<dbReference type="InterPro" id="IPR010201">
    <property type="entry name" value="HflK"/>
</dbReference>
<evidence type="ECO:0000256" key="3">
    <source>
        <dbReference type="ARBA" id="ARBA00022692"/>
    </source>
</evidence>
<dbReference type="CDD" id="cd03404">
    <property type="entry name" value="SPFH_HflK"/>
    <property type="match status" value="1"/>
</dbReference>
<dbReference type="GO" id="GO:0008233">
    <property type="term" value="F:peptidase activity"/>
    <property type="evidence" value="ECO:0007669"/>
    <property type="project" value="UniProtKB-KW"/>
</dbReference>
<keyword evidence="3 6" id="KW-0812">Transmembrane</keyword>
<dbReference type="GO" id="GO:0016020">
    <property type="term" value="C:membrane"/>
    <property type="evidence" value="ECO:0007669"/>
    <property type="project" value="UniProtKB-SubCell"/>
</dbReference>
<feature type="region of interest" description="Disordered" evidence="8">
    <location>
        <begin position="1"/>
        <end position="50"/>
    </location>
</feature>
<dbReference type="SUPFAM" id="SSF117892">
    <property type="entry name" value="Band 7/SPFH domain"/>
    <property type="match status" value="1"/>
</dbReference>
<keyword evidence="5 6" id="KW-0472">Membrane</keyword>
<evidence type="ECO:0000256" key="7">
    <source>
        <dbReference type="SAM" id="Coils"/>
    </source>
</evidence>
<gene>
    <name evidence="10" type="primary">hflK</name>
    <name evidence="10" type="ORF">NUH88_19015</name>
</gene>
<dbReference type="Gene3D" id="3.30.479.30">
    <property type="entry name" value="Band 7 domain"/>
    <property type="match status" value="1"/>
</dbReference>
<feature type="region of interest" description="Disordered" evidence="8">
    <location>
        <begin position="141"/>
        <end position="160"/>
    </location>
</feature>
<dbReference type="NCBIfam" id="TIGR01933">
    <property type="entry name" value="hflK"/>
    <property type="match status" value="1"/>
</dbReference>
<keyword evidence="10" id="KW-0378">Hydrolase</keyword>
<feature type="compositionally biased region" description="Low complexity" evidence="8">
    <location>
        <begin position="142"/>
        <end position="157"/>
    </location>
</feature>
<dbReference type="InterPro" id="IPR020980">
    <property type="entry name" value="Membrane_HflK_N"/>
</dbReference>
<comment type="function">
    <text evidence="6">HflC and HflK could encode or regulate a protease.</text>
</comment>
<comment type="subunit">
    <text evidence="6">HflC and HflK may interact to form a multimeric complex.</text>
</comment>
<dbReference type="KEGG" id="naci:NUH88_19015"/>
<reference evidence="10" key="1">
    <citation type="submission" date="2022-08" db="EMBL/GenBank/DDBJ databases">
        <title>Nisaea acidiphila sp. nov., isolated from a marine algal debris and emended description of the genus Nisaea Urios et al. 2008.</title>
        <authorList>
            <person name="Kwon K."/>
        </authorList>
    </citation>
    <scope>NUCLEOTIDE SEQUENCE</scope>
    <source>
        <strain evidence="10">MEBiC11861</strain>
    </source>
</reference>
<dbReference type="InterPro" id="IPR036013">
    <property type="entry name" value="Band_7/SPFH_dom_sf"/>
</dbReference>
<dbReference type="PRINTS" id="PR00721">
    <property type="entry name" value="STOMATIN"/>
</dbReference>
<sequence length="393" mass="42455">MPWSNQGGGGGPWGGGGGNGSGGGGGGKSPWGGRGPGGFGGGGGQQPPDIDEVIRQGQARLKRMLPRGFGGPTGITLIVVGLLALWLFSGLYRVQPNQQGIELVFGRYTGVPTDPGLHWNYPSPIGSVIKPDVTRENRIEVGYRSSGDGSSRSSVQRDVAEESQMITGDENIVDIDFVVFWRIADAGQFLFNLQDPEESVKMAAESAMRDAIGRRPIQVALTEGRQLIESTVQEELQALMNEYGAGVDVRQVQLLAVDPPTQVIDAFNEVQRARQDKDRLRNEAETFRNDVVPRARGEAAQIIEEADAYRQEVINRATGDADRFRSVYTAYAAAKDVTQKRIYLETLEEVLGNVNKVIIDNTEGGGSGVVPYLPLPEVQKNMQQNRSTTGGTQ</sequence>
<organism evidence="10 11">
    <name type="scientific">Nisaea acidiphila</name>
    <dbReference type="NCBI Taxonomy" id="1862145"/>
    <lineage>
        <taxon>Bacteria</taxon>
        <taxon>Pseudomonadati</taxon>
        <taxon>Pseudomonadota</taxon>
        <taxon>Alphaproteobacteria</taxon>
        <taxon>Rhodospirillales</taxon>
        <taxon>Thalassobaculaceae</taxon>
        <taxon>Nisaea</taxon>
    </lineage>
</organism>
<evidence type="ECO:0000256" key="1">
    <source>
        <dbReference type="ARBA" id="ARBA00004167"/>
    </source>
</evidence>
<evidence type="ECO:0000256" key="8">
    <source>
        <dbReference type="SAM" id="MobiDB-lite"/>
    </source>
</evidence>
<dbReference type="EMBL" id="CP102480">
    <property type="protein sequence ID" value="UUX49478.1"/>
    <property type="molecule type" value="Genomic_DNA"/>
</dbReference>